<proteinExistence type="predicted"/>
<evidence type="ECO:0000313" key="1">
    <source>
        <dbReference type="EMBL" id="CUO03816.1"/>
    </source>
</evidence>
<name>A0ABM9UR86_SARVE</name>
<dbReference type="RefSeq" id="WP_055259535.1">
    <property type="nucleotide sequence ID" value="NZ_BCMV01000008.1"/>
</dbReference>
<dbReference type="SUPFAM" id="SSF53163">
    <property type="entry name" value="HybD-like"/>
    <property type="match status" value="1"/>
</dbReference>
<evidence type="ECO:0000313" key="2">
    <source>
        <dbReference type="Proteomes" id="UP000095488"/>
    </source>
</evidence>
<dbReference type="Pfam" id="PF06866">
    <property type="entry name" value="DUF1256"/>
    <property type="match status" value="1"/>
</dbReference>
<accession>A0ABM9UR86</accession>
<protein>
    <submittedName>
        <fullName evidence="1">Sporulation protein YyaC</fullName>
    </submittedName>
</protein>
<organism evidence="1 2">
    <name type="scientific">Sarcina ventriculi</name>
    <name type="common">Clostridium ventriculi</name>
    <dbReference type="NCBI Taxonomy" id="1267"/>
    <lineage>
        <taxon>Bacteria</taxon>
        <taxon>Bacillati</taxon>
        <taxon>Bacillota</taxon>
        <taxon>Clostridia</taxon>
        <taxon>Eubacteriales</taxon>
        <taxon>Clostridiaceae</taxon>
        <taxon>Sarcina</taxon>
    </lineage>
</organism>
<reference evidence="1 2" key="1">
    <citation type="submission" date="2015-09" db="EMBL/GenBank/DDBJ databases">
        <authorList>
            <consortium name="Pathogen Informatics"/>
        </authorList>
    </citation>
    <scope>NUCLEOTIDE SEQUENCE [LARGE SCALE GENOMIC DNA]</scope>
    <source>
        <strain evidence="1 2">2789STDY5834858</strain>
    </source>
</reference>
<comment type="caution">
    <text evidence="1">The sequence shown here is derived from an EMBL/GenBank/DDBJ whole genome shotgun (WGS) entry which is preliminary data.</text>
</comment>
<dbReference type="InterPro" id="IPR023430">
    <property type="entry name" value="Pept_HybD-like_dom_sf"/>
</dbReference>
<gene>
    <name evidence="1" type="ORF">ERS852473_01745</name>
</gene>
<dbReference type="NCBIfam" id="TIGR02841">
    <property type="entry name" value="spore_YyaC"/>
    <property type="match status" value="1"/>
</dbReference>
<dbReference type="InterPro" id="IPR009665">
    <property type="entry name" value="YyaC"/>
</dbReference>
<keyword evidence="2" id="KW-1185">Reference proteome</keyword>
<dbReference type="EMBL" id="CYZR01000005">
    <property type="protein sequence ID" value="CUO03816.1"/>
    <property type="molecule type" value="Genomic_DNA"/>
</dbReference>
<dbReference type="Proteomes" id="UP000095488">
    <property type="component" value="Unassembled WGS sequence"/>
</dbReference>
<sequence length="175" mass="18913">MSKIKVNYSSPLCYYNIANFLKDYITNDTIIVCIGTDKCIGDALGPLVGTLLEEALFPLPILGTLASPIHALNLDTRLKEISNNYPTASIIAIDACLGDANAIGEIHTRDEPIHPGKGVGKTLQSVGNASIIGIVDSSDSLELFTNRPIRLNLIMEMAKVIRNGIIHAYHLKNSL</sequence>